<evidence type="ECO:0000313" key="1">
    <source>
        <dbReference type="EMBL" id="PCH61894.1"/>
    </source>
</evidence>
<reference evidence="2" key="1">
    <citation type="submission" date="2017-08" db="EMBL/GenBank/DDBJ databases">
        <title>A dynamic microbial community with high functional redundancy inhabits the cold, oxic subseafloor aquifer.</title>
        <authorList>
            <person name="Tully B.J."/>
            <person name="Wheat C.G."/>
            <person name="Glazer B.T."/>
            <person name="Huber J.A."/>
        </authorList>
    </citation>
    <scope>NUCLEOTIDE SEQUENCE [LARGE SCALE GENOMIC DNA]</scope>
</reference>
<sequence length="62" mass="6939">FGVVIQRFSMVVETITVDDKQQWLVQFSNKAIDDVAQQILFVFLTEGGNYVNANFTGVPGDK</sequence>
<evidence type="ECO:0000313" key="2">
    <source>
        <dbReference type="Proteomes" id="UP000218172"/>
    </source>
</evidence>
<dbReference type="Proteomes" id="UP000218172">
    <property type="component" value="Unassembled WGS sequence"/>
</dbReference>
<gene>
    <name evidence="1" type="ORF">COC19_03765</name>
</gene>
<feature type="non-terminal residue" evidence="1">
    <location>
        <position position="1"/>
    </location>
</feature>
<accession>A0A2A4MQA4</accession>
<dbReference type="Pfam" id="PF20098">
    <property type="entry name" value="DUF6488"/>
    <property type="match status" value="1"/>
</dbReference>
<dbReference type="AlphaFoldDB" id="A0A2A4MQA4"/>
<protein>
    <submittedName>
        <fullName evidence="1">Uncharacterized protein</fullName>
    </submittedName>
</protein>
<comment type="caution">
    <text evidence="1">The sequence shown here is derived from an EMBL/GenBank/DDBJ whole genome shotgun (WGS) entry which is preliminary data.</text>
</comment>
<name>A0A2A4MQA4_9GAMM</name>
<dbReference type="EMBL" id="NVQR01000052">
    <property type="protein sequence ID" value="PCH61894.1"/>
    <property type="molecule type" value="Genomic_DNA"/>
</dbReference>
<dbReference type="InterPro" id="IPR045503">
    <property type="entry name" value="DUF6488"/>
</dbReference>
<proteinExistence type="predicted"/>
<organism evidence="1 2">
    <name type="scientific">SAR86 cluster bacterium</name>
    <dbReference type="NCBI Taxonomy" id="2030880"/>
    <lineage>
        <taxon>Bacteria</taxon>
        <taxon>Pseudomonadati</taxon>
        <taxon>Pseudomonadota</taxon>
        <taxon>Gammaproteobacteria</taxon>
        <taxon>SAR86 cluster</taxon>
    </lineage>
</organism>